<keyword evidence="2" id="KW-1185">Reference proteome</keyword>
<protein>
    <submittedName>
        <fullName evidence="1">Uncharacterized protein</fullName>
    </submittedName>
</protein>
<reference evidence="2" key="1">
    <citation type="journal article" date="2024" name="Proc. Natl. Acad. Sci. U.S.A.">
        <title>Extraordinary preservation of gene collinearity over three hundred million years revealed in homosporous lycophytes.</title>
        <authorList>
            <person name="Li C."/>
            <person name="Wickell D."/>
            <person name="Kuo L.Y."/>
            <person name="Chen X."/>
            <person name="Nie B."/>
            <person name="Liao X."/>
            <person name="Peng D."/>
            <person name="Ji J."/>
            <person name="Jenkins J."/>
            <person name="Williams M."/>
            <person name="Shu S."/>
            <person name="Plott C."/>
            <person name="Barry K."/>
            <person name="Rajasekar S."/>
            <person name="Grimwood J."/>
            <person name="Han X."/>
            <person name="Sun S."/>
            <person name="Hou Z."/>
            <person name="He W."/>
            <person name="Dai G."/>
            <person name="Sun C."/>
            <person name="Schmutz J."/>
            <person name="Leebens-Mack J.H."/>
            <person name="Li F.W."/>
            <person name="Wang L."/>
        </authorList>
    </citation>
    <scope>NUCLEOTIDE SEQUENCE [LARGE SCALE GENOMIC DNA]</scope>
    <source>
        <strain evidence="2">cv. PW_Plant_1</strain>
    </source>
</reference>
<comment type="caution">
    <text evidence="1">The sequence shown here is derived from an EMBL/GenBank/DDBJ whole genome shotgun (WGS) entry which is preliminary data.</text>
</comment>
<gene>
    <name evidence="1" type="ORF">O6H91_23G061700</name>
</gene>
<organism evidence="1 2">
    <name type="scientific">Diphasiastrum complanatum</name>
    <name type="common">Issler's clubmoss</name>
    <name type="synonym">Lycopodium complanatum</name>
    <dbReference type="NCBI Taxonomy" id="34168"/>
    <lineage>
        <taxon>Eukaryota</taxon>
        <taxon>Viridiplantae</taxon>
        <taxon>Streptophyta</taxon>
        <taxon>Embryophyta</taxon>
        <taxon>Tracheophyta</taxon>
        <taxon>Lycopodiopsida</taxon>
        <taxon>Lycopodiales</taxon>
        <taxon>Lycopodiaceae</taxon>
        <taxon>Lycopodioideae</taxon>
        <taxon>Diphasiastrum</taxon>
    </lineage>
</organism>
<evidence type="ECO:0000313" key="1">
    <source>
        <dbReference type="EMBL" id="KAJ7514834.1"/>
    </source>
</evidence>
<accession>A0ACC2AB64</accession>
<sequence length="736" mass="81414">MGSTGAYFSKCIGPEKHKFTVSVQGHLWSSARHCHETLPEFAKVIERNAKKLHFISSSDSIQRLQLAQADGSDPEELDIDSTLEDILILKGSKQLVAIIDSPKRELDTIERSPLGSPITLPETHKLENTLLKSDAPSSYSLTPTSAPTGDDTDQSPVQKCNKSPSLIRLYPGPFDLKLEQPHRGFMKPLSTVEHISSVSREDGNFQVQNCAKLDMPPALYPLPQQSRPPGGFQPTFVQGTNDIPSNLVCSSNSAPTPAELASYLVRGSTFQSRTAFSRAGNIRRLPHHCCSDVRDSAGFHPSAPSRIPTVSSTNANEYGQGTPNIAMLAQFLASQLKAFIPPKSEDPHGGDVTKSTSTAKENRCDNFRLAGELIVDRHDSDHAGVEENLQQRHNVTERNSVEQEKCQKISVCESRSDKDESSSSADANTLADPANIMPNYEDVNNRPDPVFLVNRRSKMGLGTHHLRLSNLSAYFHLSVVEAAKKLGVSQTTLKKACRKFGLKRWPGRKVRSLESTIHGLEHTIAVGQGSGMEDLTEAFMRSEVLKLQQEWHQLVHGVPASQQQLPLPKTADLYKRLYSKGWRAKFHNVSGRLDINLNLDSPPNDGSDENLHQPFYQGYNEEARTDAEAHVETKSNGGNKSSKQQLSSDDQTREGCDHMACSGPTTPPNENSDSCLKNSVPARASRDNYVSQTVIEKTPDLIKHAEPTRPEQQEVIVEKRKAFTDRYPKRPRRCSD</sequence>
<name>A0ACC2AB64_DIPCM</name>
<evidence type="ECO:0000313" key="2">
    <source>
        <dbReference type="Proteomes" id="UP001162992"/>
    </source>
</evidence>
<proteinExistence type="predicted"/>
<dbReference type="EMBL" id="CM055114">
    <property type="protein sequence ID" value="KAJ7514834.1"/>
    <property type="molecule type" value="Genomic_DNA"/>
</dbReference>
<dbReference type="Proteomes" id="UP001162992">
    <property type="component" value="Chromosome 23"/>
</dbReference>